<dbReference type="InterPro" id="IPR010181">
    <property type="entry name" value="CGCAxxGCC_motif"/>
</dbReference>
<evidence type="ECO:0000313" key="1">
    <source>
        <dbReference type="EMBL" id="MBP1920584.1"/>
    </source>
</evidence>
<proteinExistence type="predicted"/>
<gene>
    <name evidence="1" type="ORF">J2Z34_003099</name>
</gene>
<comment type="caution">
    <text evidence="1">The sequence shown here is derived from an EMBL/GenBank/DDBJ whole genome shotgun (WGS) entry which is preliminary data.</text>
</comment>
<dbReference type="NCBIfam" id="TIGR01909">
    <property type="entry name" value="C_GCAxxG_C_C"/>
    <property type="match status" value="1"/>
</dbReference>
<accession>A0ABS4G7Q7</accession>
<dbReference type="Proteomes" id="UP001519271">
    <property type="component" value="Unassembled WGS sequence"/>
</dbReference>
<dbReference type="EMBL" id="JAGGKC010000033">
    <property type="protein sequence ID" value="MBP1920584.1"/>
    <property type="molecule type" value="Genomic_DNA"/>
</dbReference>
<dbReference type="RefSeq" id="WP_209460752.1">
    <property type="nucleotide sequence ID" value="NZ_JAGGKC010000033.1"/>
</dbReference>
<reference evidence="1 2" key="1">
    <citation type="submission" date="2021-03" db="EMBL/GenBank/DDBJ databases">
        <title>Genomic Encyclopedia of Type Strains, Phase IV (KMG-IV): sequencing the most valuable type-strain genomes for metagenomic binning, comparative biology and taxonomic classification.</title>
        <authorList>
            <person name="Goeker M."/>
        </authorList>
    </citation>
    <scope>NUCLEOTIDE SEQUENCE [LARGE SCALE GENOMIC DNA]</scope>
    <source>
        <strain evidence="1 2">DSM 6139</strain>
    </source>
</reference>
<name>A0ABS4G7Q7_9CLOT</name>
<protein>
    <submittedName>
        <fullName evidence="1">C_GCAxxG_C_C family probable redox protein</fullName>
    </submittedName>
</protein>
<evidence type="ECO:0000313" key="2">
    <source>
        <dbReference type="Proteomes" id="UP001519271"/>
    </source>
</evidence>
<dbReference type="Pfam" id="PF09719">
    <property type="entry name" value="C_GCAxxG_C_C"/>
    <property type="match status" value="1"/>
</dbReference>
<organism evidence="1 2">
    <name type="scientific">Youngiibacter multivorans</name>
    <dbReference type="NCBI Taxonomy" id="937251"/>
    <lineage>
        <taxon>Bacteria</taxon>
        <taxon>Bacillati</taxon>
        <taxon>Bacillota</taxon>
        <taxon>Clostridia</taxon>
        <taxon>Eubacteriales</taxon>
        <taxon>Clostridiaceae</taxon>
        <taxon>Youngiibacter</taxon>
    </lineage>
</organism>
<sequence>MADQNEKNIEEMMERAEASAKGYFREGLNCSECVFQSFLDLGLTDLPREVIALSSGFGGGIGMTKNTCGALLGAAMSVAAVKGRKNPKAKEDINERIDELYGEDGIYSIFSSLVGEFEEKYGTVSCKEITDKFPDWHSRERKKNCQSIVGYAAALGVKYALK</sequence>
<keyword evidence="2" id="KW-1185">Reference proteome</keyword>